<evidence type="ECO:0000313" key="5">
    <source>
        <dbReference type="EMBL" id="NEN73933.1"/>
    </source>
</evidence>
<sequence length="291" mass="34361">MRARICNYILRWVENNICSGNGINELVLSTGYSRKTIELWFHKTYKMSLYSYLLRRRMTFAATLLKLTTISVTDVAYILHYSSHQNFCRAFKNYTSRTPTEYRKEEEWDFSIMQWTLTFSNEKETSYTLDKINEKYFSGDDIIVTDSLHQGGGQKLSSNIREIVESLWSENKSDVIVLFDMKDKLVRSLINIDSYNESNVYIKLKVGVLKEYYTEGDMIIPQGDYLNYVFSGSWDDYLTYSRPLYVKMMSKINAKLKNAPVYVRFLYKEKKLNNKSDHVECEFYSPINKVK</sequence>
<evidence type="ECO:0000259" key="4">
    <source>
        <dbReference type="PROSITE" id="PS01124"/>
    </source>
</evidence>
<keyword evidence="2" id="KW-0238">DNA-binding</keyword>
<dbReference type="GO" id="GO:0003700">
    <property type="term" value="F:DNA-binding transcription factor activity"/>
    <property type="evidence" value="ECO:0007669"/>
    <property type="project" value="InterPro"/>
</dbReference>
<dbReference type="EMBL" id="JAAGYP010000379">
    <property type="protein sequence ID" value="NEN73933.1"/>
    <property type="molecule type" value="Genomic_DNA"/>
</dbReference>
<dbReference type="PANTHER" id="PTHR47504">
    <property type="entry name" value="RIGHT ORIGIN-BINDING PROTEIN"/>
    <property type="match status" value="1"/>
</dbReference>
<dbReference type="AlphaFoldDB" id="A0A8T6QJL4"/>
<dbReference type="Gene3D" id="3.20.80.10">
    <property type="entry name" value="Regulatory factor, effector binding domain"/>
    <property type="match status" value="1"/>
</dbReference>
<gene>
    <name evidence="5" type="ORF">G3W53_28750</name>
</gene>
<dbReference type="InterPro" id="IPR018060">
    <property type="entry name" value="HTH_AraC"/>
</dbReference>
<reference evidence="5 6" key="1">
    <citation type="submission" date="2020-02" db="EMBL/GenBank/DDBJ databases">
        <authorList>
            <person name="Subbiah M."/>
            <person name="Call D."/>
        </authorList>
    </citation>
    <scope>NUCLEOTIDE SEQUENCE [LARGE SCALE GENOMIC DNA]</scope>
    <source>
        <strain evidence="5 6">8375wB1</strain>
    </source>
</reference>
<dbReference type="InterPro" id="IPR011256">
    <property type="entry name" value="Reg_factor_effector_dom_sf"/>
</dbReference>
<evidence type="ECO:0000313" key="6">
    <source>
        <dbReference type="Proteomes" id="UP000471360"/>
    </source>
</evidence>
<dbReference type="Gene3D" id="1.10.10.60">
    <property type="entry name" value="Homeodomain-like"/>
    <property type="match status" value="1"/>
</dbReference>
<evidence type="ECO:0000256" key="1">
    <source>
        <dbReference type="ARBA" id="ARBA00023015"/>
    </source>
</evidence>
<name>A0A8T6QJL4_ECOLX</name>
<protein>
    <submittedName>
        <fullName evidence="5">Helix-turn-helix transcriptional regulator</fullName>
    </submittedName>
</protein>
<evidence type="ECO:0000256" key="3">
    <source>
        <dbReference type="ARBA" id="ARBA00023163"/>
    </source>
</evidence>
<dbReference type="SUPFAM" id="SSF46689">
    <property type="entry name" value="Homeodomain-like"/>
    <property type="match status" value="1"/>
</dbReference>
<evidence type="ECO:0000256" key="2">
    <source>
        <dbReference type="ARBA" id="ARBA00023125"/>
    </source>
</evidence>
<proteinExistence type="predicted"/>
<dbReference type="SUPFAM" id="SSF55136">
    <property type="entry name" value="Probable bacterial effector-binding domain"/>
    <property type="match status" value="1"/>
</dbReference>
<comment type="caution">
    <text evidence="5">The sequence shown here is derived from an EMBL/GenBank/DDBJ whole genome shotgun (WGS) entry which is preliminary data.</text>
</comment>
<dbReference type="RefSeq" id="WP_096836197.1">
    <property type="nucleotide sequence ID" value="NZ_JAJOFV010000012.1"/>
</dbReference>
<dbReference type="PANTHER" id="PTHR47504:SF3">
    <property type="entry name" value="HTH-TYPE TRANSCRIPTIONAL REGULATOR YKGA-RELATED"/>
    <property type="match status" value="1"/>
</dbReference>
<dbReference type="InterPro" id="IPR009057">
    <property type="entry name" value="Homeodomain-like_sf"/>
</dbReference>
<dbReference type="SMART" id="SM00342">
    <property type="entry name" value="HTH_ARAC"/>
    <property type="match status" value="1"/>
</dbReference>
<feature type="domain" description="HTH araC/xylS-type" evidence="4">
    <location>
        <begin position="7"/>
        <end position="105"/>
    </location>
</feature>
<dbReference type="Pfam" id="PF12833">
    <property type="entry name" value="HTH_18"/>
    <property type="match status" value="1"/>
</dbReference>
<dbReference type="PROSITE" id="PS01124">
    <property type="entry name" value="HTH_ARAC_FAMILY_2"/>
    <property type="match status" value="1"/>
</dbReference>
<dbReference type="GO" id="GO:0043565">
    <property type="term" value="F:sequence-specific DNA binding"/>
    <property type="evidence" value="ECO:0007669"/>
    <property type="project" value="InterPro"/>
</dbReference>
<keyword evidence="1" id="KW-0805">Transcription regulation</keyword>
<keyword evidence="3" id="KW-0804">Transcription</keyword>
<organism evidence="5 6">
    <name type="scientific">Escherichia coli</name>
    <dbReference type="NCBI Taxonomy" id="562"/>
    <lineage>
        <taxon>Bacteria</taxon>
        <taxon>Pseudomonadati</taxon>
        <taxon>Pseudomonadota</taxon>
        <taxon>Gammaproteobacteria</taxon>
        <taxon>Enterobacterales</taxon>
        <taxon>Enterobacteriaceae</taxon>
        <taxon>Escherichia</taxon>
    </lineage>
</organism>
<dbReference type="Proteomes" id="UP000471360">
    <property type="component" value="Unassembled WGS sequence"/>
</dbReference>
<dbReference type="InterPro" id="IPR050959">
    <property type="entry name" value="MarA-like"/>
</dbReference>
<accession>A0A8T6QJL4</accession>